<organism evidence="2 3">
    <name type="scientific">Maribacter aquivivus</name>
    <dbReference type="NCBI Taxonomy" id="228958"/>
    <lineage>
        <taxon>Bacteria</taxon>
        <taxon>Pseudomonadati</taxon>
        <taxon>Bacteroidota</taxon>
        <taxon>Flavobacteriia</taxon>
        <taxon>Flavobacteriales</taxon>
        <taxon>Flavobacteriaceae</taxon>
        <taxon>Maribacter</taxon>
    </lineage>
</organism>
<feature type="transmembrane region" description="Helical" evidence="1">
    <location>
        <begin position="311"/>
        <end position="330"/>
    </location>
</feature>
<feature type="transmembrane region" description="Helical" evidence="1">
    <location>
        <begin position="404"/>
        <end position="423"/>
    </location>
</feature>
<keyword evidence="1" id="KW-0472">Membrane</keyword>
<keyword evidence="3" id="KW-1185">Reference proteome</keyword>
<sequence>MLVKNKNIPSLINKVIDKIGNPVSKMVVLATLESFGIRNIDVHHDYCLPTLSALADYIYSDLKSRDQDSLLNINERNPRKVAVSIPVSDYQWVKAGLFAKYYPLGIFHLMPVFIQVATIIIYGYSLWAYMGFNTIQSTAVVLGVILGIVLSGGYVQIMGRQASFYWNHKEYYKAKVVSDRLMMYGIKGMLFTFLIMFLINGLTKPYPHAFVLITVIYAFLIGTLLLAIAPFYAIGQRWVISVVIAICSVFALFLHLKTEMHVYFSQWMGILLSIMLSKIYLRFFFKSKIKKITENKVEPDKMMVIYKNYPYFFYGIFIYAFIFMDRIVAWSANMELSSEFPFLYEKSYEIGMDLAIIIFFMLAGVMEYAIASFTKFMDIKQKTVLLSKKNVFGKKMFKIYRHHIGLLLITAITAGIFLFFFVSRPWGYLASFGETIDVISTRVCIMGSVGYFFLSWGMLNALYLFTLNRPKEVLKALIISSFINFIVGFFMSRWIAFEYSVVGMLIGSFLFMILTTRYIKQYFNHLDFHYYASY</sequence>
<protein>
    <recommendedName>
        <fullName evidence="4">Exopolysaccharide Exporter (EPS-E)</fullName>
    </recommendedName>
</protein>
<name>A0A1M6L4L1_9FLAO</name>
<proteinExistence type="predicted"/>
<gene>
    <name evidence="2" type="ORF">SAMN04488007_1021</name>
</gene>
<feature type="transmembrane region" description="Helical" evidence="1">
    <location>
        <begin position="350"/>
        <end position="370"/>
    </location>
</feature>
<feature type="transmembrane region" description="Helical" evidence="1">
    <location>
        <begin position="139"/>
        <end position="160"/>
    </location>
</feature>
<accession>A0A1M6L4L1</accession>
<feature type="transmembrane region" description="Helical" evidence="1">
    <location>
        <begin position="501"/>
        <end position="519"/>
    </location>
</feature>
<dbReference type="OrthoDB" id="442385at2"/>
<reference evidence="3" key="1">
    <citation type="submission" date="2016-11" db="EMBL/GenBank/DDBJ databases">
        <authorList>
            <person name="Varghese N."/>
            <person name="Submissions S."/>
        </authorList>
    </citation>
    <scope>NUCLEOTIDE SEQUENCE [LARGE SCALE GENOMIC DNA]</scope>
    <source>
        <strain evidence="3">DSM 16478</strain>
    </source>
</reference>
<feature type="transmembrane region" description="Helical" evidence="1">
    <location>
        <begin position="209"/>
        <end position="231"/>
    </location>
</feature>
<feature type="transmembrane region" description="Helical" evidence="1">
    <location>
        <begin position="443"/>
        <end position="465"/>
    </location>
</feature>
<keyword evidence="1" id="KW-1133">Transmembrane helix</keyword>
<feature type="transmembrane region" description="Helical" evidence="1">
    <location>
        <begin position="101"/>
        <end position="127"/>
    </location>
</feature>
<evidence type="ECO:0000313" key="2">
    <source>
        <dbReference type="EMBL" id="SHJ66054.1"/>
    </source>
</evidence>
<feature type="transmembrane region" description="Helical" evidence="1">
    <location>
        <begin position="238"/>
        <end position="256"/>
    </location>
</feature>
<evidence type="ECO:0000256" key="1">
    <source>
        <dbReference type="SAM" id="Phobius"/>
    </source>
</evidence>
<feature type="transmembrane region" description="Helical" evidence="1">
    <location>
        <begin position="262"/>
        <end position="281"/>
    </location>
</feature>
<evidence type="ECO:0000313" key="3">
    <source>
        <dbReference type="Proteomes" id="UP000184314"/>
    </source>
</evidence>
<evidence type="ECO:0008006" key="4">
    <source>
        <dbReference type="Google" id="ProtNLM"/>
    </source>
</evidence>
<dbReference type="STRING" id="228958.SAMN04488007_1021"/>
<feature type="transmembrane region" description="Helical" evidence="1">
    <location>
        <begin position="181"/>
        <end position="203"/>
    </location>
</feature>
<dbReference type="AlphaFoldDB" id="A0A1M6L4L1"/>
<keyword evidence="1" id="KW-0812">Transmembrane</keyword>
<dbReference type="EMBL" id="FQZX01000001">
    <property type="protein sequence ID" value="SHJ66054.1"/>
    <property type="molecule type" value="Genomic_DNA"/>
</dbReference>
<feature type="transmembrane region" description="Helical" evidence="1">
    <location>
        <begin position="477"/>
        <end position="495"/>
    </location>
</feature>
<dbReference type="Proteomes" id="UP000184314">
    <property type="component" value="Unassembled WGS sequence"/>
</dbReference>